<evidence type="ECO:0000256" key="2">
    <source>
        <dbReference type="ARBA" id="ARBA00004752"/>
    </source>
</evidence>
<evidence type="ECO:0000256" key="7">
    <source>
        <dbReference type="ARBA" id="ARBA00022741"/>
    </source>
</evidence>
<evidence type="ECO:0000259" key="17">
    <source>
        <dbReference type="Pfam" id="PF08245"/>
    </source>
</evidence>
<dbReference type="InterPro" id="IPR000713">
    <property type="entry name" value="Mur_ligase_N"/>
</dbReference>
<dbReference type="PANTHER" id="PTHR43445">
    <property type="entry name" value="UDP-N-ACETYLMURAMATE--L-ALANINE LIGASE-RELATED"/>
    <property type="match status" value="1"/>
</dbReference>
<sequence>MDLHRVHMVGIGGAGMSGLARILLSRGAVVTGSDAKSSRVVLALRSMGAVIADGHSADNLTLSGERPNVVVTSFAAIPKDNPELVAARELGIPVIRRSDLLAELMKDRIQVLLAGTHGKTSTTSMAVVAMQQAGLDPSFAIGGQLNKAGTNAHDGTGRAFVAEADESDASLLSYAPDVAVVTNIEPDHLDFFKTPEKYFEVFDSFAAVVAENGGELVACVEDEHALALARTAPGTVYGYGFAATLVENPTITPLVAVDEVTLTAYGSVATMHVHVPGGDVVPVEVTVRTPGTHMVLNAAAALGAMFLASKRENGTFDATTLNQLAAGISDFTGVRRRFELKGTVERGPLAGVKVYDDYAHHPTEVAAVLRACKAKAVGEARAAGKPDDERPHVIVCFQPHLYSRTLKFAEEFGAALSLADHAIVLDIYGAREEPVEGVTGALVAEKIDSTGEYVPGFNDAPAAVARVAKPGDIVLTMGAGSVTMLGAEIIRSLEELAD</sequence>
<evidence type="ECO:0000259" key="16">
    <source>
        <dbReference type="Pfam" id="PF02875"/>
    </source>
</evidence>
<dbReference type="GO" id="GO:0005524">
    <property type="term" value="F:ATP binding"/>
    <property type="evidence" value="ECO:0007669"/>
    <property type="project" value="UniProtKB-UniRule"/>
</dbReference>
<evidence type="ECO:0000256" key="10">
    <source>
        <dbReference type="ARBA" id="ARBA00022984"/>
    </source>
</evidence>
<comment type="subcellular location">
    <subcellularLocation>
        <location evidence="1 14">Cytoplasm</location>
    </subcellularLocation>
</comment>
<name>A0AAX1L5Y6_9CORY</name>
<dbReference type="GO" id="GO:0009252">
    <property type="term" value="P:peptidoglycan biosynthetic process"/>
    <property type="evidence" value="ECO:0007669"/>
    <property type="project" value="UniProtKB-UniRule"/>
</dbReference>
<accession>A0AAX1L5Y6</accession>
<dbReference type="GO" id="GO:0005737">
    <property type="term" value="C:cytoplasm"/>
    <property type="evidence" value="ECO:0007669"/>
    <property type="project" value="UniProtKB-SubCell"/>
</dbReference>
<comment type="pathway">
    <text evidence="2 14">Cell wall biogenesis; peptidoglycan biosynthesis.</text>
</comment>
<evidence type="ECO:0000256" key="12">
    <source>
        <dbReference type="ARBA" id="ARBA00023316"/>
    </source>
</evidence>
<evidence type="ECO:0000256" key="9">
    <source>
        <dbReference type="ARBA" id="ARBA00022960"/>
    </source>
</evidence>
<dbReference type="InterPro" id="IPR005758">
    <property type="entry name" value="UDP-N-AcMur_Ala_ligase_MurC"/>
</dbReference>
<dbReference type="HAMAP" id="MF_00046">
    <property type="entry name" value="MurC"/>
    <property type="match status" value="1"/>
</dbReference>
<dbReference type="GO" id="GO:0051301">
    <property type="term" value="P:cell division"/>
    <property type="evidence" value="ECO:0007669"/>
    <property type="project" value="UniProtKB-KW"/>
</dbReference>
<comment type="similarity">
    <text evidence="14">Belongs to the MurCDEF family.</text>
</comment>
<keyword evidence="12 14" id="KW-0961">Cell wall biogenesis/degradation</keyword>
<evidence type="ECO:0000256" key="8">
    <source>
        <dbReference type="ARBA" id="ARBA00022840"/>
    </source>
</evidence>
<dbReference type="GO" id="GO:0008763">
    <property type="term" value="F:UDP-N-acetylmuramate-L-alanine ligase activity"/>
    <property type="evidence" value="ECO:0007669"/>
    <property type="project" value="UniProtKB-UniRule"/>
</dbReference>
<dbReference type="Gene3D" id="3.40.1190.10">
    <property type="entry name" value="Mur-like, catalytic domain"/>
    <property type="match status" value="1"/>
</dbReference>
<gene>
    <name evidence="14" type="primary">murC</name>
    <name evidence="18" type="ORF">I6J21_08415</name>
</gene>
<reference evidence="18" key="1">
    <citation type="submission" date="2021-02" db="EMBL/GenBank/DDBJ databases">
        <title>FDA dAtabase for Regulatory Grade micrObial Sequences (FDA-ARGOS): Supporting development and validation of Infectious Disease Dx tests.</title>
        <authorList>
            <person name="Sproer C."/>
            <person name="Gronow S."/>
            <person name="Severitt S."/>
            <person name="Schroder I."/>
            <person name="Tallon L."/>
            <person name="Sadzewicz L."/>
            <person name="Zhao X."/>
            <person name="Boylan J."/>
            <person name="Ott S."/>
            <person name="Bowen H."/>
            <person name="Vavikolanu K."/>
            <person name="Mehta A."/>
            <person name="Aluvathingal J."/>
            <person name="Nadendla S."/>
            <person name="Lowell S."/>
            <person name="Myers T."/>
            <person name="Yan Y."/>
            <person name="Sichtig H."/>
        </authorList>
    </citation>
    <scope>NUCLEOTIDE SEQUENCE</scope>
    <source>
        <strain evidence="18">FDAARGOS_1191</strain>
    </source>
</reference>
<feature type="domain" description="Mur ligase central" evidence="17">
    <location>
        <begin position="114"/>
        <end position="304"/>
    </location>
</feature>
<dbReference type="EC" id="6.3.2.8" evidence="3 14"/>
<dbReference type="Pfam" id="PF08245">
    <property type="entry name" value="Mur_ligase_M"/>
    <property type="match status" value="1"/>
</dbReference>
<evidence type="ECO:0000256" key="3">
    <source>
        <dbReference type="ARBA" id="ARBA00012211"/>
    </source>
</evidence>
<dbReference type="AlphaFoldDB" id="A0AAX1L5Y6"/>
<feature type="domain" description="Mur ligase C-terminal" evidence="16">
    <location>
        <begin position="336"/>
        <end position="480"/>
    </location>
</feature>
<keyword evidence="7 14" id="KW-0547">Nucleotide-binding</keyword>
<organism evidence="18 19">
    <name type="scientific">Corynebacterium glucuronolyticum</name>
    <dbReference type="NCBI Taxonomy" id="39791"/>
    <lineage>
        <taxon>Bacteria</taxon>
        <taxon>Bacillati</taxon>
        <taxon>Actinomycetota</taxon>
        <taxon>Actinomycetes</taxon>
        <taxon>Mycobacteriales</taxon>
        <taxon>Corynebacteriaceae</taxon>
        <taxon>Corynebacterium</taxon>
    </lineage>
</organism>
<dbReference type="Pfam" id="PF02875">
    <property type="entry name" value="Mur_ligase_C"/>
    <property type="match status" value="1"/>
</dbReference>
<keyword evidence="11 14" id="KW-0131">Cell cycle</keyword>
<dbReference type="GO" id="GO:0071555">
    <property type="term" value="P:cell wall organization"/>
    <property type="evidence" value="ECO:0007669"/>
    <property type="project" value="UniProtKB-KW"/>
</dbReference>
<comment type="catalytic activity">
    <reaction evidence="13 14">
        <text>UDP-N-acetyl-alpha-D-muramate + L-alanine + ATP = UDP-N-acetyl-alpha-D-muramoyl-L-alanine + ADP + phosphate + H(+)</text>
        <dbReference type="Rhea" id="RHEA:23372"/>
        <dbReference type="ChEBI" id="CHEBI:15378"/>
        <dbReference type="ChEBI" id="CHEBI:30616"/>
        <dbReference type="ChEBI" id="CHEBI:43474"/>
        <dbReference type="ChEBI" id="CHEBI:57972"/>
        <dbReference type="ChEBI" id="CHEBI:70757"/>
        <dbReference type="ChEBI" id="CHEBI:83898"/>
        <dbReference type="ChEBI" id="CHEBI:456216"/>
        <dbReference type="EC" id="6.3.2.8"/>
    </reaction>
</comment>
<dbReference type="InterPro" id="IPR004101">
    <property type="entry name" value="Mur_ligase_C"/>
</dbReference>
<keyword evidence="10 14" id="KW-0573">Peptidoglycan synthesis</keyword>
<dbReference type="InterPro" id="IPR036615">
    <property type="entry name" value="Mur_ligase_C_dom_sf"/>
</dbReference>
<evidence type="ECO:0000313" key="18">
    <source>
        <dbReference type="EMBL" id="QRP69826.1"/>
    </source>
</evidence>
<dbReference type="Proteomes" id="UP000617681">
    <property type="component" value="Chromosome"/>
</dbReference>
<dbReference type="NCBIfam" id="TIGR01082">
    <property type="entry name" value="murC"/>
    <property type="match status" value="1"/>
</dbReference>
<dbReference type="InterPro" id="IPR050061">
    <property type="entry name" value="MurCDEF_pg_biosynth"/>
</dbReference>
<dbReference type="SUPFAM" id="SSF51984">
    <property type="entry name" value="MurCD N-terminal domain"/>
    <property type="match status" value="1"/>
</dbReference>
<comment type="function">
    <text evidence="14">Cell wall formation.</text>
</comment>
<evidence type="ECO:0000256" key="5">
    <source>
        <dbReference type="ARBA" id="ARBA00022598"/>
    </source>
</evidence>
<keyword evidence="9 14" id="KW-0133">Cell shape</keyword>
<evidence type="ECO:0000256" key="4">
    <source>
        <dbReference type="ARBA" id="ARBA00022490"/>
    </source>
</evidence>
<evidence type="ECO:0000259" key="15">
    <source>
        <dbReference type="Pfam" id="PF01225"/>
    </source>
</evidence>
<dbReference type="PANTHER" id="PTHR43445:SF3">
    <property type="entry name" value="UDP-N-ACETYLMURAMATE--L-ALANINE LIGASE"/>
    <property type="match status" value="1"/>
</dbReference>
<protein>
    <recommendedName>
        <fullName evidence="3 14">UDP-N-acetylmuramate--L-alanine ligase</fullName>
        <ecNumber evidence="3 14">6.3.2.8</ecNumber>
    </recommendedName>
    <alternativeName>
        <fullName evidence="14">UDP-N-acetylmuramoyl-L-alanine synthetase</fullName>
    </alternativeName>
</protein>
<evidence type="ECO:0000256" key="11">
    <source>
        <dbReference type="ARBA" id="ARBA00023306"/>
    </source>
</evidence>
<evidence type="ECO:0000256" key="6">
    <source>
        <dbReference type="ARBA" id="ARBA00022618"/>
    </source>
</evidence>
<proteinExistence type="inferred from homology"/>
<keyword evidence="6 14" id="KW-0132">Cell division</keyword>
<keyword evidence="5 14" id="KW-0436">Ligase</keyword>
<dbReference type="Pfam" id="PF01225">
    <property type="entry name" value="Mur_ligase"/>
    <property type="match status" value="1"/>
</dbReference>
<dbReference type="InterPro" id="IPR013221">
    <property type="entry name" value="Mur_ligase_cen"/>
</dbReference>
<keyword evidence="4 14" id="KW-0963">Cytoplasm</keyword>
<dbReference type="Gene3D" id="3.90.190.20">
    <property type="entry name" value="Mur ligase, C-terminal domain"/>
    <property type="match status" value="1"/>
</dbReference>
<dbReference type="EMBL" id="CP069534">
    <property type="protein sequence ID" value="QRP69826.1"/>
    <property type="molecule type" value="Genomic_DNA"/>
</dbReference>
<dbReference type="GO" id="GO:0008360">
    <property type="term" value="P:regulation of cell shape"/>
    <property type="evidence" value="ECO:0007669"/>
    <property type="project" value="UniProtKB-KW"/>
</dbReference>
<feature type="binding site" evidence="14">
    <location>
        <begin position="115"/>
        <end position="121"/>
    </location>
    <ligand>
        <name>ATP</name>
        <dbReference type="ChEBI" id="CHEBI:30616"/>
    </ligand>
</feature>
<feature type="domain" description="Mur ligase N-terminal catalytic" evidence="15">
    <location>
        <begin position="6"/>
        <end position="107"/>
    </location>
</feature>
<dbReference type="InterPro" id="IPR036565">
    <property type="entry name" value="Mur-like_cat_sf"/>
</dbReference>
<evidence type="ECO:0000256" key="1">
    <source>
        <dbReference type="ARBA" id="ARBA00004496"/>
    </source>
</evidence>
<evidence type="ECO:0000256" key="13">
    <source>
        <dbReference type="ARBA" id="ARBA00047833"/>
    </source>
</evidence>
<evidence type="ECO:0000313" key="19">
    <source>
        <dbReference type="Proteomes" id="UP000617681"/>
    </source>
</evidence>
<dbReference type="SUPFAM" id="SSF53623">
    <property type="entry name" value="MurD-like peptide ligases, catalytic domain"/>
    <property type="match status" value="1"/>
</dbReference>
<evidence type="ECO:0000256" key="14">
    <source>
        <dbReference type="HAMAP-Rule" id="MF_00046"/>
    </source>
</evidence>
<keyword evidence="8 14" id="KW-0067">ATP-binding</keyword>
<dbReference type="Gene3D" id="3.40.50.720">
    <property type="entry name" value="NAD(P)-binding Rossmann-like Domain"/>
    <property type="match status" value="1"/>
</dbReference>
<dbReference type="SUPFAM" id="SSF53244">
    <property type="entry name" value="MurD-like peptide ligases, peptide-binding domain"/>
    <property type="match status" value="1"/>
</dbReference>